<evidence type="ECO:0000313" key="3">
    <source>
        <dbReference type="Proteomes" id="UP000198310"/>
    </source>
</evidence>
<accession>A0A238YV07</accession>
<dbReference type="AlphaFoldDB" id="A0A238YV07"/>
<dbReference type="RefSeq" id="WP_045687183.1">
    <property type="nucleotide sequence ID" value="NZ_FZNS01000006.1"/>
</dbReference>
<dbReference type="EMBL" id="FZNS01000006">
    <property type="protein sequence ID" value="SNR74638.1"/>
    <property type="molecule type" value="Genomic_DNA"/>
</dbReference>
<proteinExistence type="predicted"/>
<feature type="signal peptide" evidence="1">
    <location>
        <begin position="1"/>
        <end position="17"/>
    </location>
</feature>
<keyword evidence="3" id="KW-1185">Reference proteome</keyword>
<feature type="chain" id="PRO_5011261615" evidence="1">
    <location>
        <begin position="18"/>
        <end position="135"/>
    </location>
</feature>
<reference evidence="3" key="1">
    <citation type="submission" date="2017-06" db="EMBL/GenBank/DDBJ databases">
        <authorList>
            <person name="Varghese N."/>
            <person name="Submissions S."/>
        </authorList>
    </citation>
    <scope>NUCLEOTIDE SEQUENCE [LARGE SCALE GENOMIC DNA]</scope>
    <source>
        <strain evidence="3">DSM 28041</strain>
    </source>
</reference>
<name>A0A238YV07_9BACT</name>
<sequence>MKVLAFPLLLAAAIATAPPKPTRWMGTIQNGVEGAKVSFLLSPDGQRVSNFTFDGVWWCSGDLKRQIIGPQNTFEVREGKLHGVSPEPASEGATAWHFEVAGSIDKSSASGTFCMNSPTLGCDTNQLYWTAVPMP</sequence>
<keyword evidence="1" id="KW-0732">Signal</keyword>
<protein>
    <submittedName>
        <fullName evidence="2">Uncharacterized protein</fullName>
    </submittedName>
</protein>
<dbReference type="Proteomes" id="UP000198310">
    <property type="component" value="Unassembled WGS sequence"/>
</dbReference>
<evidence type="ECO:0000256" key="1">
    <source>
        <dbReference type="SAM" id="SignalP"/>
    </source>
</evidence>
<organism evidence="2 3">
    <name type="scientific">Hymenobacter mucosus</name>
    <dbReference type="NCBI Taxonomy" id="1411120"/>
    <lineage>
        <taxon>Bacteria</taxon>
        <taxon>Pseudomonadati</taxon>
        <taxon>Bacteroidota</taxon>
        <taxon>Cytophagia</taxon>
        <taxon>Cytophagales</taxon>
        <taxon>Hymenobacteraceae</taxon>
        <taxon>Hymenobacter</taxon>
    </lineage>
</organism>
<evidence type="ECO:0000313" key="2">
    <source>
        <dbReference type="EMBL" id="SNR74638.1"/>
    </source>
</evidence>
<gene>
    <name evidence="2" type="ORF">SAMN06269173_10697</name>
</gene>